<evidence type="ECO:0000256" key="3">
    <source>
        <dbReference type="ARBA" id="ARBA00022679"/>
    </source>
</evidence>
<proteinExistence type="inferred from homology"/>
<dbReference type="GO" id="GO:0000422">
    <property type="term" value="P:autophagy of mitochondrion"/>
    <property type="evidence" value="ECO:0007669"/>
    <property type="project" value="TreeGrafter"/>
</dbReference>
<evidence type="ECO:0000256" key="4">
    <source>
        <dbReference type="ARBA" id="ARBA00022786"/>
    </source>
</evidence>
<comment type="similarity">
    <text evidence="1">Belongs to the ATG10 family.</text>
</comment>
<dbReference type="AlphaFoldDB" id="A0A182K787"/>
<keyword evidence="8" id="KW-1185">Reference proteome</keyword>
<dbReference type="STRING" id="43041.A0A182K787"/>
<evidence type="ECO:0000256" key="6">
    <source>
        <dbReference type="ARBA" id="ARBA00029833"/>
    </source>
</evidence>
<dbReference type="InterPro" id="IPR007135">
    <property type="entry name" value="Atg3/Atg10"/>
</dbReference>
<organism evidence="7 8">
    <name type="scientific">Anopheles christyi</name>
    <dbReference type="NCBI Taxonomy" id="43041"/>
    <lineage>
        <taxon>Eukaryota</taxon>
        <taxon>Metazoa</taxon>
        <taxon>Ecdysozoa</taxon>
        <taxon>Arthropoda</taxon>
        <taxon>Hexapoda</taxon>
        <taxon>Insecta</taxon>
        <taxon>Pterygota</taxon>
        <taxon>Neoptera</taxon>
        <taxon>Endopterygota</taxon>
        <taxon>Diptera</taxon>
        <taxon>Nematocera</taxon>
        <taxon>Culicoidea</taxon>
        <taxon>Culicidae</taxon>
        <taxon>Anophelinae</taxon>
        <taxon>Anopheles</taxon>
    </lineage>
</organism>
<keyword evidence="3" id="KW-0808">Transferase</keyword>
<evidence type="ECO:0000256" key="1">
    <source>
        <dbReference type="ARBA" id="ARBA00005696"/>
    </source>
</evidence>
<dbReference type="PANTHER" id="PTHR14957:SF1">
    <property type="entry name" value="UBIQUITIN-LIKE-CONJUGATING ENZYME ATG10"/>
    <property type="match status" value="1"/>
</dbReference>
<dbReference type="GO" id="GO:0000045">
    <property type="term" value="P:autophagosome assembly"/>
    <property type="evidence" value="ECO:0007669"/>
    <property type="project" value="TreeGrafter"/>
</dbReference>
<accession>A0A182K787</accession>
<evidence type="ECO:0000313" key="8">
    <source>
        <dbReference type="Proteomes" id="UP000075881"/>
    </source>
</evidence>
<keyword evidence="5" id="KW-0072">Autophagy</keyword>
<name>A0A182K787_9DIPT</name>
<evidence type="ECO:0000256" key="2">
    <source>
        <dbReference type="ARBA" id="ARBA00021099"/>
    </source>
</evidence>
<reference evidence="7" key="2">
    <citation type="submission" date="2020-05" db="UniProtKB">
        <authorList>
            <consortium name="EnsemblMetazoa"/>
        </authorList>
    </citation>
    <scope>IDENTIFICATION</scope>
    <source>
        <strain evidence="7">ACHKN1017</strain>
    </source>
</reference>
<dbReference type="Proteomes" id="UP000075881">
    <property type="component" value="Unassembled WGS sequence"/>
</dbReference>
<dbReference type="GO" id="GO:0032446">
    <property type="term" value="P:protein modification by small protein conjugation"/>
    <property type="evidence" value="ECO:0007669"/>
    <property type="project" value="TreeGrafter"/>
</dbReference>
<keyword evidence="4" id="KW-0833">Ubl conjugation pathway</keyword>
<dbReference type="PANTHER" id="PTHR14957">
    <property type="entry name" value="UBIQUITIN-LIKE-CONJUGATING ENZYME ATG10"/>
    <property type="match status" value="1"/>
</dbReference>
<evidence type="ECO:0000256" key="5">
    <source>
        <dbReference type="ARBA" id="ARBA00023006"/>
    </source>
</evidence>
<dbReference type="Pfam" id="PF03987">
    <property type="entry name" value="Autophagy_act_C"/>
    <property type="match status" value="1"/>
</dbReference>
<sequence length="194" mass="22684">MHLQDFIFHCDQLVQASQNFADRWRWEREKESVYICLKKTRHVPSTRSNLHTVELQDIPELDVEDDPGLAACCDQHTDRILLFEYHVMYSESYEVPTLLFNIYKEGGARLNLDEAWDVLHIRRSVPSHERYSAITMVHHPILYRPFLSLHPCKTAELIGSLSGSTNPILSFLTTYAPYVNLEQDELVRAFHIEK</sequence>
<dbReference type="GO" id="GO:0061651">
    <property type="term" value="F:Atg12 conjugating enzyme activity"/>
    <property type="evidence" value="ECO:0007669"/>
    <property type="project" value="TreeGrafter"/>
</dbReference>
<dbReference type="Gene3D" id="3.30.1460.50">
    <property type="match status" value="1"/>
</dbReference>
<dbReference type="GO" id="GO:0005829">
    <property type="term" value="C:cytosol"/>
    <property type="evidence" value="ECO:0007669"/>
    <property type="project" value="TreeGrafter"/>
</dbReference>
<dbReference type="VEuPathDB" id="VectorBase:ACHR006622"/>
<dbReference type="EnsemblMetazoa" id="ACHR006622-RA">
    <property type="protein sequence ID" value="ACHR006622-PA"/>
    <property type="gene ID" value="ACHR006622"/>
</dbReference>
<protein>
    <recommendedName>
        <fullName evidence="2">Ubiquitin-like-conjugating enzyme ATG10</fullName>
    </recommendedName>
    <alternativeName>
        <fullName evidence="6">Autophagy-related protein 10</fullName>
    </alternativeName>
</protein>
<reference evidence="8" key="1">
    <citation type="submission" date="2013-03" db="EMBL/GenBank/DDBJ databases">
        <title>The Genome Sequence of Anopheles christyi ACHKN1017.</title>
        <authorList>
            <consortium name="The Broad Institute Genomics Platform"/>
            <person name="Neafsey D.E."/>
            <person name="Besansky N."/>
            <person name="Walker B."/>
            <person name="Young S.K."/>
            <person name="Zeng Q."/>
            <person name="Gargeya S."/>
            <person name="Fitzgerald M."/>
            <person name="Haas B."/>
            <person name="Abouelleil A."/>
            <person name="Allen A.W."/>
            <person name="Alvarado L."/>
            <person name="Arachchi H.M."/>
            <person name="Berlin A.M."/>
            <person name="Chapman S.B."/>
            <person name="Gainer-Dewar J."/>
            <person name="Goldberg J."/>
            <person name="Griggs A."/>
            <person name="Gujja S."/>
            <person name="Hansen M."/>
            <person name="Howarth C."/>
            <person name="Imamovic A."/>
            <person name="Ireland A."/>
            <person name="Larimer J."/>
            <person name="McCowan C."/>
            <person name="Murphy C."/>
            <person name="Pearson M."/>
            <person name="Poon T.W."/>
            <person name="Priest M."/>
            <person name="Roberts A."/>
            <person name="Saif S."/>
            <person name="Shea T."/>
            <person name="Sisk P."/>
            <person name="Sykes S."/>
            <person name="Wortman J."/>
            <person name="Nusbaum C."/>
            <person name="Birren B."/>
        </authorList>
    </citation>
    <scope>NUCLEOTIDE SEQUENCE [LARGE SCALE GENOMIC DNA]</scope>
    <source>
        <strain evidence="8">ACHKN1017</strain>
    </source>
</reference>
<evidence type="ECO:0000313" key="7">
    <source>
        <dbReference type="EnsemblMetazoa" id="ACHR006622-PA"/>
    </source>
</evidence>